<sequence length="153" mass="17219">MSEHCWDRGSVKTLRLINNVTDNLQSNTNCTSITSGRFGEGLQMRGSDLDIMVVWNQIEICEDTSIYLNADNIHFIMEMGDTKLHLVHNNYWSILKDCNEIGGDFYLNISVKQEFSTVILSTLHGPCMSDDDGIFDIATCAHSKLWIKPATNG</sequence>
<organism evidence="1 2">
    <name type="scientific">Mytilus edulis</name>
    <name type="common">Blue mussel</name>
    <dbReference type="NCBI Taxonomy" id="6550"/>
    <lineage>
        <taxon>Eukaryota</taxon>
        <taxon>Metazoa</taxon>
        <taxon>Spiralia</taxon>
        <taxon>Lophotrochozoa</taxon>
        <taxon>Mollusca</taxon>
        <taxon>Bivalvia</taxon>
        <taxon>Autobranchia</taxon>
        <taxon>Pteriomorphia</taxon>
        <taxon>Mytilida</taxon>
        <taxon>Mytiloidea</taxon>
        <taxon>Mytilidae</taxon>
        <taxon>Mytilinae</taxon>
        <taxon>Mytilus</taxon>
    </lineage>
</organism>
<dbReference type="EMBL" id="CAJPWZ010001690">
    <property type="protein sequence ID" value="CAG2221707.1"/>
    <property type="molecule type" value="Genomic_DNA"/>
</dbReference>
<dbReference type="Proteomes" id="UP000683360">
    <property type="component" value="Unassembled WGS sequence"/>
</dbReference>
<accession>A0A8S3SLM9</accession>
<dbReference type="AlphaFoldDB" id="A0A8S3SLM9"/>
<reference evidence="1" key="1">
    <citation type="submission" date="2021-03" db="EMBL/GenBank/DDBJ databases">
        <authorList>
            <person name="Bekaert M."/>
        </authorList>
    </citation>
    <scope>NUCLEOTIDE SEQUENCE</scope>
</reference>
<comment type="caution">
    <text evidence="1">The sequence shown here is derived from an EMBL/GenBank/DDBJ whole genome shotgun (WGS) entry which is preliminary data.</text>
</comment>
<protein>
    <submittedName>
        <fullName evidence="1">Uncharacterized protein</fullName>
    </submittedName>
</protein>
<proteinExistence type="predicted"/>
<gene>
    <name evidence="1" type="ORF">MEDL_35095</name>
</gene>
<evidence type="ECO:0000313" key="2">
    <source>
        <dbReference type="Proteomes" id="UP000683360"/>
    </source>
</evidence>
<keyword evidence="2" id="KW-1185">Reference proteome</keyword>
<name>A0A8S3SLM9_MYTED</name>
<evidence type="ECO:0000313" key="1">
    <source>
        <dbReference type="EMBL" id="CAG2221707.1"/>
    </source>
</evidence>
<dbReference type="OrthoDB" id="6141187at2759"/>